<keyword evidence="3" id="KW-0012">Acyltransferase</keyword>
<keyword evidence="3" id="KW-0808">Transferase</keyword>
<dbReference type="AlphaFoldDB" id="A0A934KQL4"/>
<feature type="domain" description="Phospholipid/glycerol acyltransferase" evidence="2">
    <location>
        <begin position="125"/>
        <end position="226"/>
    </location>
</feature>
<accession>A0A934KQL4</accession>
<gene>
    <name evidence="3" type="ORF">JF887_13690</name>
</gene>
<keyword evidence="1" id="KW-1133">Transmembrane helix</keyword>
<evidence type="ECO:0000313" key="3">
    <source>
        <dbReference type="EMBL" id="MBJ7610465.1"/>
    </source>
</evidence>
<evidence type="ECO:0000313" key="4">
    <source>
        <dbReference type="Proteomes" id="UP000614410"/>
    </source>
</evidence>
<organism evidence="3 4">
    <name type="scientific">Candidatus Amunia macphersoniae</name>
    <dbReference type="NCBI Taxonomy" id="3127014"/>
    <lineage>
        <taxon>Bacteria</taxon>
        <taxon>Bacillati</taxon>
        <taxon>Candidatus Dormiibacterota</taxon>
        <taxon>Candidatus Dormibacteria</taxon>
        <taxon>Candidatus Aeolococcales</taxon>
        <taxon>Candidatus Aeolococcaceae</taxon>
        <taxon>Candidatus Amunia</taxon>
    </lineage>
</organism>
<keyword evidence="1" id="KW-0472">Membrane</keyword>
<dbReference type="InterPro" id="IPR002123">
    <property type="entry name" value="Plipid/glycerol_acylTrfase"/>
</dbReference>
<name>A0A934KQL4_9BACT</name>
<dbReference type="Proteomes" id="UP000614410">
    <property type="component" value="Unassembled WGS sequence"/>
</dbReference>
<protein>
    <submittedName>
        <fullName evidence="3">1-acyl-sn-glycerol-3-phosphate acyltransferase</fullName>
    </submittedName>
</protein>
<dbReference type="Pfam" id="PF01553">
    <property type="entry name" value="Acyltransferase"/>
    <property type="match status" value="1"/>
</dbReference>
<comment type="caution">
    <text evidence="3">The sequence shown here is derived from an EMBL/GenBank/DDBJ whole genome shotgun (WGS) entry which is preliminary data.</text>
</comment>
<proteinExistence type="predicted"/>
<keyword evidence="1" id="KW-0812">Transmembrane</keyword>
<dbReference type="GO" id="GO:0016746">
    <property type="term" value="F:acyltransferase activity"/>
    <property type="evidence" value="ECO:0007669"/>
    <property type="project" value="UniProtKB-KW"/>
</dbReference>
<reference evidence="3 4" key="1">
    <citation type="submission" date="2020-10" db="EMBL/GenBank/DDBJ databases">
        <title>Ca. Dormibacterota MAGs.</title>
        <authorList>
            <person name="Montgomery K."/>
        </authorList>
    </citation>
    <scope>NUCLEOTIDE SEQUENCE [LARGE SCALE GENOMIC DNA]</scope>
    <source>
        <strain evidence="3">Mitchell_Peninsula_5</strain>
    </source>
</reference>
<sequence length="339" mass="38000">MPPPRLVRRLILQPLFIVLTLALTVLSPLLLLAAAVVSPLLGGRWRLLRVAAYSLLWMQREVIVIIASAGLWASGIGRMDSPRMQQRHYRLMRWFMRSARVWGERLLGVTVHIEDDGRADTVLLANDRPLLVFSRHSGPGDTLYLVDMLLDRYGRETRIVMKEVLKLDPCMDLAGTRVPNYFVPPPARRRDGSWETGIAALSRGLDDRGALLLFPEGGNFSEARRMRRLRKLLHRGHRRDAERAMRMHHVIAPEPGGALTAVAAAPTASVILVAHGGLSGLEGGSLLSRAPMDRVFRVCLWYVDRASIPDGEEAQRDWLLSCWQRIDHWVATDAGLRAG</sequence>
<feature type="transmembrane region" description="Helical" evidence="1">
    <location>
        <begin position="57"/>
        <end position="77"/>
    </location>
</feature>
<evidence type="ECO:0000256" key="1">
    <source>
        <dbReference type="SAM" id="Phobius"/>
    </source>
</evidence>
<dbReference type="EMBL" id="JAEKNN010000062">
    <property type="protein sequence ID" value="MBJ7610465.1"/>
    <property type="molecule type" value="Genomic_DNA"/>
</dbReference>
<evidence type="ECO:0000259" key="2">
    <source>
        <dbReference type="Pfam" id="PF01553"/>
    </source>
</evidence>